<feature type="domain" description="Helicase ATP-binding" evidence="5">
    <location>
        <begin position="289"/>
        <end position="421"/>
    </location>
</feature>
<dbReference type="GO" id="GO:0043138">
    <property type="term" value="F:3'-5' DNA helicase activity"/>
    <property type="evidence" value="ECO:0007669"/>
    <property type="project" value="TreeGrafter"/>
</dbReference>
<accession>U9U6Y1</accession>
<dbReference type="HOGENOM" id="CLU_652363_0_0_1"/>
<dbReference type="SMART" id="SM00487">
    <property type="entry name" value="DEXDc"/>
    <property type="match status" value="1"/>
</dbReference>
<protein>
    <recommendedName>
        <fullName evidence="5">Helicase ATP-binding domain-containing protein</fullName>
    </recommendedName>
</protein>
<evidence type="ECO:0000313" key="6">
    <source>
        <dbReference type="EMBL" id="ESA14343.1"/>
    </source>
</evidence>
<keyword evidence="2" id="KW-0238">DNA-binding</keyword>
<dbReference type="PANTHER" id="PTHR13710">
    <property type="entry name" value="DNA HELICASE RECQ FAMILY MEMBER"/>
    <property type="match status" value="1"/>
</dbReference>
<dbReference type="GO" id="GO:0009378">
    <property type="term" value="F:four-way junction helicase activity"/>
    <property type="evidence" value="ECO:0007669"/>
    <property type="project" value="TreeGrafter"/>
</dbReference>
<dbReference type="GO" id="GO:0005737">
    <property type="term" value="C:cytoplasm"/>
    <property type="evidence" value="ECO:0007669"/>
    <property type="project" value="TreeGrafter"/>
</dbReference>
<dbReference type="PROSITE" id="PS51192">
    <property type="entry name" value="HELICASE_ATP_BIND_1"/>
    <property type="match status" value="1"/>
</dbReference>
<dbReference type="AlphaFoldDB" id="U9U6Y1"/>
<dbReference type="PANTHER" id="PTHR13710:SF153">
    <property type="entry name" value="RECQ-LIKE DNA HELICASE BLM"/>
    <property type="match status" value="1"/>
</dbReference>
<dbReference type="GO" id="GO:0003677">
    <property type="term" value="F:DNA binding"/>
    <property type="evidence" value="ECO:0007669"/>
    <property type="project" value="UniProtKB-KW"/>
</dbReference>
<proteinExistence type="inferred from homology"/>
<dbReference type="InterPro" id="IPR014001">
    <property type="entry name" value="Helicase_ATP-bd"/>
</dbReference>
<evidence type="ECO:0000256" key="3">
    <source>
        <dbReference type="ARBA" id="ARBA00023235"/>
    </source>
</evidence>
<dbReference type="eggNOG" id="KOG0351">
    <property type="taxonomic scope" value="Eukaryota"/>
</dbReference>
<evidence type="ECO:0000256" key="1">
    <source>
        <dbReference type="ARBA" id="ARBA00005446"/>
    </source>
</evidence>
<dbReference type="GO" id="GO:0005524">
    <property type="term" value="F:ATP binding"/>
    <property type="evidence" value="ECO:0007669"/>
    <property type="project" value="InterPro"/>
</dbReference>
<keyword evidence="3" id="KW-0413">Isomerase</keyword>
<dbReference type="Gene3D" id="3.40.50.300">
    <property type="entry name" value="P-loop containing nucleotide triphosphate hydrolases"/>
    <property type="match status" value="1"/>
</dbReference>
<dbReference type="EMBL" id="KI282995">
    <property type="protein sequence ID" value="ESA14343.1"/>
    <property type="molecule type" value="Genomic_DNA"/>
</dbReference>
<dbReference type="Pfam" id="PF00270">
    <property type="entry name" value="DEAD"/>
    <property type="match status" value="1"/>
</dbReference>
<name>U9U6Y1_RHIID</name>
<dbReference type="InterPro" id="IPR027417">
    <property type="entry name" value="P-loop_NTPase"/>
</dbReference>
<dbReference type="GO" id="GO:0005694">
    <property type="term" value="C:chromosome"/>
    <property type="evidence" value="ECO:0007669"/>
    <property type="project" value="TreeGrafter"/>
</dbReference>
<evidence type="ECO:0000256" key="2">
    <source>
        <dbReference type="ARBA" id="ARBA00023125"/>
    </source>
</evidence>
<dbReference type="SUPFAM" id="SSF52540">
    <property type="entry name" value="P-loop containing nucleoside triphosphate hydrolases"/>
    <property type="match status" value="1"/>
</dbReference>
<evidence type="ECO:0000259" key="5">
    <source>
        <dbReference type="PROSITE" id="PS51192"/>
    </source>
</evidence>
<dbReference type="CDD" id="cd17920">
    <property type="entry name" value="DEXHc_RecQ"/>
    <property type="match status" value="1"/>
</dbReference>
<reference evidence="6" key="1">
    <citation type="submission" date="2013-07" db="EMBL/GenBank/DDBJ databases">
        <title>The genome of an arbuscular mycorrhizal fungus provides insights into the evolution of the oldest plant symbiosis.</title>
        <authorList>
            <consortium name="DOE Joint Genome Institute"/>
            <person name="Tisserant E."/>
            <person name="Malbreil M."/>
            <person name="Kuo A."/>
            <person name="Kohler A."/>
            <person name="Symeonidi A."/>
            <person name="Balestrini R."/>
            <person name="Charron P."/>
            <person name="Duensing N."/>
            <person name="Frei-dit-Frey N."/>
            <person name="Gianinazzi-Pearson V."/>
            <person name="Gilbert B."/>
            <person name="Handa Y."/>
            <person name="Hijri M."/>
            <person name="Kaul R."/>
            <person name="Kawaguchi M."/>
            <person name="Krajinski F."/>
            <person name="Lammers P."/>
            <person name="Lapierre D."/>
            <person name="Masclaux F.G."/>
            <person name="Murat C."/>
            <person name="Morin E."/>
            <person name="Ndikumana S."/>
            <person name="Pagni M."/>
            <person name="Petitpierre D."/>
            <person name="Requena N."/>
            <person name="Rosikiewicz P."/>
            <person name="Riley R."/>
            <person name="Saito K."/>
            <person name="San Clemente H."/>
            <person name="Shapiro H."/>
            <person name="van Tuinen D."/>
            <person name="Becard G."/>
            <person name="Bonfante P."/>
            <person name="Paszkowski U."/>
            <person name="Shachar-Hill Y."/>
            <person name="Young J.P."/>
            <person name="Sanders I.R."/>
            <person name="Henrissat B."/>
            <person name="Rensing S.A."/>
            <person name="Grigoriev I.V."/>
            <person name="Corradi N."/>
            <person name="Roux C."/>
            <person name="Martin F."/>
        </authorList>
    </citation>
    <scope>NUCLEOTIDE SEQUENCE</scope>
    <source>
        <strain evidence="6">DAOM 197198</strain>
    </source>
</reference>
<dbReference type="GO" id="GO:0000724">
    <property type="term" value="P:double-strand break repair via homologous recombination"/>
    <property type="evidence" value="ECO:0007669"/>
    <property type="project" value="TreeGrafter"/>
</dbReference>
<evidence type="ECO:0000256" key="4">
    <source>
        <dbReference type="ARBA" id="ARBA00023242"/>
    </source>
</evidence>
<comment type="similarity">
    <text evidence="1">Belongs to the helicase family. RecQ subfamily.</text>
</comment>
<sequence length="421" mass="48780">MRYFNGCVFTAGLRKKNDDPNTPTNEELRYIQENEELQLQTPTLQSFTEMEIEGFRKMLLTIFKLPIQQSLVTCHRTAYNEAFNRKILRFVDKRIDFWASYKARYALAVIDNNEGLDCMMEGVRKAAKVNKFSTNDQYNISKLVRQRQGQLHHNRNVIDKRNQERAVNYANDRQELQGFDFSQELIPYKYKAEERIRANSFYPSFAKLITDFNVIIKCQGCSSFRKKTVSGLCSLCSFYVLAGWWERLLNKNYTPSGEKNILELKELIKLAVKKVFGYDHLREGQLEAIESYLNGKDTLVSIKTGGGKTLCYVICALIFEGITIVISPLKALMEDQKRELIQIGIPCASIYANTIQGRSEQEKIFEEIALGFTKILFITSEKLCLNKEFQNFISNMYSKAKVRFVIDEAHCILDYENRGKI</sequence>
<dbReference type="InterPro" id="IPR011545">
    <property type="entry name" value="DEAD/DEAH_box_helicase_dom"/>
</dbReference>
<dbReference type="VEuPathDB" id="FungiDB:RhiirFUN_008770"/>
<gene>
    <name evidence="6" type="ORF">GLOINDRAFT_25052</name>
</gene>
<keyword evidence="4" id="KW-0539">Nucleus</keyword>
<dbReference type="GO" id="GO:0005634">
    <property type="term" value="C:nucleus"/>
    <property type="evidence" value="ECO:0007669"/>
    <property type="project" value="TreeGrafter"/>
</dbReference>
<organism evidence="6">
    <name type="scientific">Rhizophagus irregularis (strain DAOM 181602 / DAOM 197198 / MUCL 43194)</name>
    <name type="common">Arbuscular mycorrhizal fungus</name>
    <name type="synonym">Glomus intraradices</name>
    <dbReference type="NCBI Taxonomy" id="747089"/>
    <lineage>
        <taxon>Eukaryota</taxon>
        <taxon>Fungi</taxon>
        <taxon>Fungi incertae sedis</taxon>
        <taxon>Mucoromycota</taxon>
        <taxon>Glomeromycotina</taxon>
        <taxon>Glomeromycetes</taxon>
        <taxon>Glomerales</taxon>
        <taxon>Glomeraceae</taxon>
        <taxon>Rhizophagus</taxon>
    </lineage>
</organism>